<proteinExistence type="predicted"/>
<reference evidence="3" key="1">
    <citation type="submission" date="2015-12" db="EMBL/GenBank/DDBJ databases">
        <title>FDA dAtabase for Regulatory Grade micrObial Sequences (FDA-ARGOS): Supporting development and validation of Infectious Disease Dx tests.</title>
        <authorList>
            <person name="Case J."/>
            <person name="Tallon L."/>
            <person name="Sadzewicz L."/>
            <person name="Sengamalay N."/>
            <person name="Ott S."/>
            <person name="Godinez A."/>
            <person name="Nagaraj S."/>
            <person name="Nadendla S."/>
            <person name="Sichtig H."/>
        </authorList>
    </citation>
    <scope>NUCLEOTIDE SEQUENCE [LARGE SCALE GENOMIC DNA]</scope>
    <source>
        <strain evidence="3">FDAARGOS_147</strain>
    </source>
</reference>
<name>A0A109XUX2_ALCXX</name>
<accession>A0A109XUX2</accession>
<feature type="transmembrane region" description="Helical" evidence="1">
    <location>
        <begin position="133"/>
        <end position="161"/>
    </location>
</feature>
<organism evidence="2 3">
    <name type="scientific">Alcaligenes xylosoxydans xylosoxydans</name>
    <name type="common">Achromobacter xylosoxidans</name>
    <dbReference type="NCBI Taxonomy" id="85698"/>
    <lineage>
        <taxon>Bacteria</taxon>
        <taxon>Pseudomonadati</taxon>
        <taxon>Pseudomonadota</taxon>
        <taxon>Betaproteobacteria</taxon>
        <taxon>Burkholderiales</taxon>
        <taxon>Alcaligenaceae</taxon>
        <taxon>Achromobacter</taxon>
    </lineage>
</organism>
<evidence type="ECO:0000313" key="3">
    <source>
        <dbReference type="Proteomes" id="UP000060602"/>
    </source>
</evidence>
<dbReference type="EMBL" id="CP014060">
    <property type="protein sequence ID" value="AMG34643.1"/>
    <property type="molecule type" value="Genomic_DNA"/>
</dbReference>
<feature type="transmembrane region" description="Helical" evidence="1">
    <location>
        <begin position="181"/>
        <end position="200"/>
    </location>
</feature>
<dbReference type="RefSeq" id="WP_061070755.1">
    <property type="nucleotide sequence ID" value="NZ_CP014060.2"/>
</dbReference>
<keyword evidence="1" id="KW-0812">Transmembrane</keyword>
<dbReference type="Proteomes" id="UP000060602">
    <property type="component" value="Chromosome"/>
</dbReference>
<feature type="transmembrane region" description="Helical" evidence="1">
    <location>
        <begin position="96"/>
        <end position="113"/>
    </location>
</feature>
<feature type="transmembrane region" description="Helical" evidence="1">
    <location>
        <begin position="56"/>
        <end position="75"/>
    </location>
</feature>
<protein>
    <submittedName>
        <fullName evidence="2">Uncharacterized protein</fullName>
    </submittedName>
</protein>
<evidence type="ECO:0000313" key="2">
    <source>
        <dbReference type="EMBL" id="AMG34643.1"/>
    </source>
</evidence>
<dbReference type="AlphaFoldDB" id="A0A109XUX2"/>
<keyword evidence="1" id="KW-0472">Membrane</keyword>
<evidence type="ECO:0000256" key="1">
    <source>
        <dbReference type="SAM" id="Phobius"/>
    </source>
</evidence>
<feature type="transmembrane region" description="Helical" evidence="1">
    <location>
        <begin position="28"/>
        <end position="50"/>
    </location>
</feature>
<keyword evidence="1" id="KW-1133">Transmembrane helix</keyword>
<gene>
    <name evidence="2" type="ORF">AL504_00320</name>
</gene>
<sequence length="245" mass="26037">MSHTLGALPFIAATANTLRRHGRAMLAAAPWSLAAFVLSLPFAILAASLYWIQGGVFLLLALVNLIAFSRMTFAWHRVIAGEGARAAPVQGGTPQAWHLVMLGGLVIVVAALARVTGDLPYVLYMVLNAPPTALFFAALILVVLAIWLPVLYVLATLAPALPRAAVTGAAGFRGIRGEAVYPRWPLMLALGMLVSAGGLAHNKLFEYLGYATREGLAWVAVYLALFIVLTFVAGAMVSVAYRVRS</sequence>
<feature type="transmembrane region" description="Helical" evidence="1">
    <location>
        <begin position="220"/>
        <end position="241"/>
    </location>
</feature>